<reference evidence="2 3" key="1">
    <citation type="journal article" date="2012" name="Int. J. Syst. Evol. Microbiol.">
        <title>Flammeovirga pacifica sp. nov., isolated from deep-sea sediment.</title>
        <authorList>
            <person name="Xu H."/>
            <person name="Fu Y."/>
            <person name="Yang N."/>
            <person name="Ding Z."/>
            <person name="Lai Q."/>
            <person name="Zeng R."/>
        </authorList>
    </citation>
    <scope>NUCLEOTIDE SEQUENCE [LARGE SCALE GENOMIC DNA]</scope>
    <source>
        <strain evidence="3">DSM 24597 / LMG 26175 / WPAGA1</strain>
    </source>
</reference>
<accession>A0A1S1YSY6</accession>
<feature type="compositionally biased region" description="Low complexity" evidence="1">
    <location>
        <begin position="477"/>
        <end position="494"/>
    </location>
</feature>
<feature type="region of interest" description="Disordered" evidence="1">
    <location>
        <begin position="476"/>
        <end position="506"/>
    </location>
</feature>
<dbReference type="RefSeq" id="WP_044217962.1">
    <property type="nucleotide sequence ID" value="NZ_JRYR02000002.1"/>
</dbReference>
<name>A0A1S1YSY6_FLAPC</name>
<keyword evidence="3" id="KW-1185">Reference proteome</keyword>
<protein>
    <submittedName>
        <fullName evidence="2">Uncharacterized protein</fullName>
    </submittedName>
</protein>
<evidence type="ECO:0000256" key="1">
    <source>
        <dbReference type="SAM" id="MobiDB-lite"/>
    </source>
</evidence>
<proteinExistence type="predicted"/>
<evidence type="ECO:0000313" key="3">
    <source>
        <dbReference type="Proteomes" id="UP000179797"/>
    </source>
</evidence>
<comment type="caution">
    <text evidence="2">The sequence shown here is derived from an EMBL/GenBank/DDBJ whole genome shotgun (WGS) entry which is preliminary data.</text>
</comment>
<organism evidence="2 3">
    <name type="scientific">Flammeovirga pacifica</name>
    <dbReference type="NCBI Taxonomy" id="915059"/>
    <lineage>
        <taxon>Bacteria</taxon>
        <taxon>Pseudomonadati</taxon>
        <taxon>Bacteroidota</taxon>
        <taxon>Cytophagia</taxon>
        <taxon>Cytophagales</taxon>
        <taxon>Flammeovirgaceae</taxon>
        <taxon>Flammeovirga</taxon>
    </lineage>
</organism>
<dbReference type="AlphaFoldDB" id="A0A1S1YSY6"/>
<dbReference type="STRING" id="915059.NH26_20395"/>
<dbReference type="EMBL" id="JRYR02000002">
    <property type="protein sequence ID" value="OHX63973.1"/>
    <property type="molecule type" value="Genomic_DNA"/>
</dbReference>
<dbReference type="OrthoDB" id="9101001at2"/>
<sequence length="506" mass="54473">MPTTIPYDPSLVLGNIVNQEKLENLTQISKLQAPVDAAEDELNSFISMKRSIDMTIQEMIEMNIDSEDLIKESQQVGQKIQQAAIKFAKTKLDAEKNIQPLKSKISTVNDSVESPIDYNKTQIKKMPLSADSMTMNCQYFAFDQNEQDSSTHAATVAAFVSDSVNEFGDKFSSEAKTSAQSQMNSQHSRHSISGTLVVSIKCTHKEAALLAPFILNVDKGVEVWNQMFPKDKIDTGSPANLAMTQAKQASNGKQNTIELLSGATYGSCFIGMVHTLNTTETSSSQTMYSVAESLQGQFEVGGWFADVSGGFGVDSSFSGSAKNLLSTQNISSHCTLITMGSIASIKSNQVQMAVKGFTNDDAAKNMAALQQMQNETAKDMNSSIASSASNARSGQQMVSLQTAKVQGVLSGLSDIDSQSNKMIDTNSMMDAMEDYINKCLDGHIGVPINYYLKSITKAEITHSWLKKYYPSKFNQAGSIDDSGSSSNSASSSSDSDTDGGGDTSGS</sequence>
<evidence type="ECO:0000313" key="2">
    <source>
        <dbReference type="EMBL" id="OHX63973.1"/>
    </source>
</evidence>
<dbReference type="Proteomes" id="UP000179797">
    <property type="component" value="Unassembled WGS sequence"/>
</dbReference>
<gene>
    <name evidence="2" type="ORF">NH26_20395</name>
</gene>